<dbReference type="SUPFAM" id="SSF54909">
    <property type="entry name" value="Dimeric alpha+beta barrel"/>
    <property type="match status" value="1"/>
</dbReference>
<gene>
    <name evidence="5" type="ORF">SAMN05720606_105290</name>
</gene>
<keyword evidence="2" id="KW-0238">DNA-binding</keyword>
<dbReference type="PROSITE" id="PS50956">
    <property type="entry name" value="HTH_ASNC_2"/>
    <property type="match status" value="1"/>
</dbReference>
<name>A0A1G5GIH8_9BACL</name>
<organism evidence="5 6">
    <name type="scientific">Paenibacillus polysaccharolyticus</name>
    <dbReference type="NCBI Taxonomy" id="582692"/>
    <lineage>
        <taxon>Bacteria</taxon>
        <taxon>Bacillati</taxon>
        <taxon>Bacillota</taxon>
        <taxon>Bacilli</taxon>
        <taxon>Bacillales</taxon>
        <taxon>Paenibacillaceae</taxon>
        <taxon>Paenibacillus</taxon>
    </lineage>
</organism>
<dbReference type="InterPro" id="IPR011008">
    <property type="entry name" value="Dimeric_a/b-barrel"/>
</dbReference>
<dbReference type="RefSeq" id="WP_090918413.1">
    <property type="nucleotide sequence ID" value="NZ_FMVM01000005.1"/>
</dbReference>
<keyword evidence="6" id="KW-1185">Reference proteome</keyword>
<dbReference type="PANTHER" id="PTHR30154">
    <property type="entry name" value="LEUCINE-RESPONSIVE REGULATORY PROTEIN"/>
    <property type="match status" value="1"/>
</dbReference>
<dbReference type="STRING" id="582692.SAMN05720606_105290"/>
<reference evidence="6" key="1">
    <citation type="submission" date="2016-10" db="EMBL/GenBank/DDBJ databases">
        <authorList>
            <person name="Varghese N."/>
            <person name="Submissions S."/>
        </authorList>
    </citation>
    <scope>NUCLEOTIDE SEQUENCE [LARGE SCALE GENOMIC DNA]</scope>
    <source>
        <strain evidence="6">BL9</strain>
    </source>
</reference>
<dbReference type="InterPro" id="IPR036388">
    <property type="entry name" value="WH-like_DNA-bd_sf"/>
</dbReference>
<dbReference type="InterPro" id="IPR019887">
    <property type="entry name" value="Tscrpt_reg_AsnC/Lrp_C"/>
</dbReference>
<evidence type="ECO:0000256" key="3">
    <source>
        <dbReference type="ARBA" id="ARBA00023163"/>
    </source>
</evidence>
<dbReference type="GO" id="GO:0043200">
    <property type="term" value="P:response to amino acid"/>
    <property type="evidence" value="ECO:0007669"/>
    <property type="project" value="TreeGrafter"/>
</dbReference>
<evidence type="ECO:0000256" key="2">
    <source>
        <dbReference type="ARBA" id="ARBA00023125"/>
    </source>
</evidence>
<dbReference type="SMART" id="SM00344">
    <property type="entry name" value="HTH_ASNC"/>
    <property type="match status" value="1"/>
</dbReference>
<accession>A0A1G5GIH8</accession>
<evidence type="ECO:0000259" key="4">
    <source>
        <dbReference type="PROSITE" id="PS50956"/>
    </source>
</evidence>
<evidence type="ECO:0000313" key="5">
    <source>
        <dbReference type="EMBL" id="SCY51372.1"/>
    </source>
</evidence>
<keyword evidence="1" id="KW-0805">Transcription regulation</keyword>
<dbReference type="PRINTS" id="PR00033">
    <property type="entry name" value="HTHASNC"/>
</dbReference>
<dbReference type="Gene3D" id="3.30.70.920">
    <property type="match status" value="1"/>
</dbReference>
<dbReference type="EMBL" id="FMVM01000005">
    <property type="protein sequence ID" value="SCY51372.1"/>
    <property type="molecule type" value="Genomic_DNA"/>
</dbReference>
<dbReference type="Proteomes" id="UP000198538">
    <property type="component" value="Unassembled WGS sequence"/>
</dbReference>
<sequence length="144" mass="15853">MNEMIDATDVRILQILIRDAKRSNKEIGEEVHLTGQAVGARVRKLQDLGVIEGYTVKWNPDRLGLGLKAFVTVFLNSGDKHAAFRAFVAGREDIVEVHRVSGEGCYLMRVQTGTTEQLGELLEALLPLGNYRVSLSIGVEKSSS</sequence>
<dbReference type="GO" id="GO:0005829">
    <property type="term" value="C:cytosol"/>
    <property type="evidence" value="ECO:0007669"/>
    <property type="project" value="TreeGrafter"/>
</dbReference>
<dbReference type="GO" id="GO:0043565">
    <property type="term" value="F:sequence-specific DNA binding"/>
    <property type="evidence" value="ECO:0007669"/>
    <property type="project" value="InterPro"/>
</dbReference>
<evidence type="ECO:0000256" key="1">
    <source>
        <dbReference type="ARBA" id="ARBA00023015"/>
    </source>
</evidence>
<protein>
    <submittedName>
        <fullName evidence="5">Lrp/AsnC family transcriptional regulator, leucine-responsive regulatory protein</fullName>
    </submittedName>
</protein>
<dbReference type="InterPro" id="IPR036390">
    <property type="entry name" value="WH_DNA-bd_sf"/>
</dbReference>
<keyword evidence="3" id="KW-0804">Transcription</keyword>
<dbReference type="Pfam" id="PF01037">
    <property type="entry name" value="AsnC_trans_reg"/>
    <property type="match status" value="1"/>
</dbReference>
<dbReference type="AlphaFoldDB" id="A0A1G5GIH8"/>
<proteinExistence type="predicted"/>
<evidence type="ECO:0000313" key="6">
    <source>
        <dbReference type="Proteomes" id="UP000198538"/>
    </source>
</evidence>
<dbReference type="InterPro" id="IPR019888">
    <property type="entry name" value="Tscrpt_reg_AsnC-like"/>
</dbReference>
<dbReference type="Pfam" id="PF13404">
    <property type="entry name" value="HTH_AsnC-type"/>
    <property type="match status" value="1"/>
</dbReference>
<dbReference type="PANTHER" id="PTHR30154:SF55">
    <property type="entry name" value="HTH-TYPE TRANSCRIPTIONAL REGULATOR LRPB"/>
    <property type="match status" value="1"/>
</dbReference>
<dbReference type="InterPro" id="IPR000485">
    <property type="entry name" value="AsnC-type_HTH_dom"/>
</dbReference>
<dbReference type="Gene3D" id="1.10.10.10">
    <property type="entry name" value="Winged helix-like DNA-binding domain superfamily/Winged helix DNA-binding domain"/>
    <property type="match status" value="1"/>
</dbReference>
<feature type="domain" description="HTH asnC-type" evidence="4">
    <location>
        <begin position="5"/>
        <end position="66"/>
    </location>
</feature>
<dbReference type="SUPFAM" id="SSF46785">
    <property type="entry name" value="Winged helix' DNA-binding domain"/>
    <property type="match status" value="1"/>
</dbReference>